<protein>
    <submittedName>
        <fullName evidence="3">Transposase</fullName>
    </submittedName>
</protein>
<name>A0ABY7BFX4_9FIRM</name>
<dbReference type="InterPro" id="IPR008490">
    <property type="entry name" value="Transposase_InsH_N"/>
</dbReference>
<gene>
    <name evidence="3" type="ORF">OTJ99_000151</name>
</gene>
<dbReference type="EMBL" id="CP113864">
    <property type="protein sequence ID" value="WAM31714.1"/>
    <property type="molecule type" value="Genomic_DNA"/>
</dbReference>
<reference evidence="3" key="1">
    <citation type="submission" date="2022-12" db="EMBL/GenBank/DDBJ databases">
        <authorList>
            <person name="Bing R.G."/>
            <person name="Willard D.J."/>
            <person name="Manesh M.J.H."/>
            <person name="Laemthong T."/>
            <person name="Crosby J.R."/>
            <person name="Kelly R.M."/>
        </authorList>
    </citation>
    <scope>NUCLEOTIDE SEQUENCE</scope>
    <source>
        <strain evidence="3">DSM 8991</strain>
    </source>
</reference>
<keyword evidence="1" id="KW-0812">Transmembrane</keyword>
<dbReference type="RefSeq" id="WP_083943479.1">
    <property type="nucleotide sequence ID" value="NZ_CP113864.1"/>
</dbReference>
<organism evidence="3 4">
    <name type="scientific">Caldicellulosiruptor naganoensis</name>
    <dbReference type="NCBI Taxonomy" id="29324"/>
    <lineage>
        <taxon>Bacteria</taxon>
        <taxon>Bacillati</taxon>
        <taxon>Bacillota</taxon>
        <taxon>Bacillota incertae sedis</taxon>
        <taxon>Caldicellulosiruptorales</taxon>
        <taxon>Caldicellulosiruptoraceae</taxon>
        <taxon>Caldicellulosiruptor</taxon>
    </lineage>
</organism>
<accession>A0ABY7BFX4</accession>
<feature type="transmembrane region" description="Helical" evidence="1">
    <location>
        <begin position="443"/>
        <end position="461"/>
    </location>
</feature>
<evidence type="ECO:0000259" key="2">
    <source>
        <dbReference type="Pfam" id="PF05598"/>
    </source>
</evidence>
<dbReference type="Proteomes" id="UP001164745">
    <property type="component" value="Chromosome"/>
</dbReference>
<sequence>MFKNHNKQLSFLELYEDVKNLALNNPHNLLGFFNKYINIKSFIPQSFFKAYYKYFGKHRCFSLQSMLCAFFIQKIFKFSTLTQLRAVLLNSYQLKSFCNFDTIPSISTFSRFRKIFCSEIENVFYNLAKYAQNIALEINPDLASCIIFDTTALVPMLKENNPKFIQSMLRKTKSQNPNLTSSAVYYLTYSNLPKSASASPYITRMFANGHFCYGYKFAIITNGFGLPLVITPAFCPSSDDPQDPAFSKAISDSKALIPALINLNHNFQSNQFSTFIADSALDSYMVYSSLIKDFNFSKVIIPINPRNSNQTSYTPTSDPNITISQNGIPFCNKLNKPFIYEGLCNGKNRSPRIKWRCPCSQIKDNKRFCTCPHPCTTSKSGRMFYTYPDANLRYYPGIDRNSDQFYQLYKSRVTIEQTIFNLKSFLGHDTIFSYDHISLFSDFLLSAICMLLLFILSYAILKHHQNISYKKLQKLKKLIA</sequence>
<keyword evidence="4" id="KW-1185">Reference proteome</keyword>
<evidence type="ECO:0000313" key="3">
    <source>
        <dbReference type="EMBL" id="WAM31714.1"/>
    </source>
</evidence>
<keyword evidence="1" id="KW-0472">Membrane</keyword>
<feature type="domain" description="Transposase InsH N-terminal" evidence="2">
    <location>
        <begin position="26"/>
        <end position="114"/>
    </location>
</feature>
<evidence type="ECO:0000256" key="1">
    <source>
        <dbReference type="SAM" id="Phobius"/>
    </source>
</evidence>
<keyword evidence="1" id="KW-1133">Transmembrane helix</keyword>
<evidence type="ECO:0000313" key="4">
    <source>
        <dbReference type="Proteomes" id="UP001164745"/>
    </source>
</evidence>
<dbReference type="Pfam" id="PF05598">
    <property type="entry name" value="DUF772"/>
    <property type="match status" value="1"/>
</dbReference>
<proteinExistence type="predicted"/>